<dbReference type="SMART" id="SM00858">
    <property type="entry name" value="SAF"/>
    <property type="match status" value="1"/>
</dbReference>
<feature type="signal peptide" evidence="1">
    <location>
        <begin position="1"/>
        <end position="24"/>
    </location>
</feature>
<dbReference type="RefSeq" id="WP_093836809.1">
    <property type="nucleotide sequence ID" value="NZ_FOLM01000001.1"/>
</dbReference>
<reference evidence="3 4" key="1">
    <citation type="submission" date="2016-10" db="EMBL/GenBank/DDBJ databases">
        <authorList>
            <person name="de Groot N.N."/>
        </authorList>
    </citation>
    <scope>NUCLEOTIDE SEQUENCE [LARGE SCALE GENOMIC DNA]</scope>
    <source>
        <strain evidence="3 4">CGMCC 4.5739</strain>
    </source>
</reference>
<dbReference type="Proteomes" id="UP000199207">
    <property type="component" value="Unassembled WGS sequence"/>
</dbReference>
<dbReference type="AlphaFoldDB" id="A0A1I1EP03"/>
<keyword evidence="1" id="KW-0732">Signal</keyword>
<organism evidence="3 4">
    <name type="scientific">Streptomyces aidingensis</name>
    <dbReference type="NCBI Taxonomy" id="910347"/>
    <lineage>
        <taxon>Bacteria</taxon>
        <taxon>Bacillati</taxon>
        <taxon>Actinomycetota</taxon>
        <taxon>Actinomycetes</taxon>
        <taxon>Kitasatosporales</taxon>
        <taxon>Streptomycetaceae</taxon>
        <taxon>Streptomyces</taxon>
    </lineage>
</organism>
<protein>
    <submittedName>
        <fullName evidence="3">Pilus assembly protein CpaB</fullName>
    </submittedName>
</protein>
<dbReference type="OrthoDB" id="3468004at2"/>
<dbReference type="Pfam" id="PF16976">
    <property type="entry name" value="RcpC"/>
    <property type="match status" value="1"/>
</dbReference>
<name>A0A1I1EP03_9ACTN</name>
<accession>A0A1I1EP03</accession>
<evidence type="ECO:0000313" key="4">
    <source>
        <dbReference type="Proteomes" id="UP000199207"/>
    </source>
</evidence>
<proteinExistence type="predicted"/>
<keyword evidence="4" id="KW-1185">Reference proteome</keyword>
<evidence type="ECO:0000256" key="1">
    <source>
        <dbReference type="SAM" id="SignalP"/>
    </source>
</evidence>
<dbReference type="Pfam" id="PF08666">
    <property type="entry name" value="SAF"/>
    <property type="match status" value="1"/>
</dbReference>
<evidence type="ECO:0000313" key="3">
    <source>
        <dbReference type="EMBL" id="SFB88382.1"/>
    </source>
</evidence>
<dbReference type="InterPro" id="IPR031571">
    <property type="entry name" value="RcpC_dom"/>
</dbReference>
<dbReference type="CDD" id="cd11614">
    <property type="entry name" value="SAF_CpaB_FlgA_like"/>
    <property type="match status" value="1"/>
</dbReference>
<feature type="chain" id="PRO_5039618805" evidence="1">
    <location>
        <begin position="25"/>
        <end position="260"/>
    </location>
</feature>
<gene>
    <name evidence="3" type="ORF">SAMN05421773_101379</name>
</gene>
<dbReference type="STRING" id="910347.SAMN05421773_101379"/>
<dbReference type="InterPro" id="IPR013974">
    <property type="entry name" value="SAF"/>
</dbReference>
<sequence length="260" mass="28171">MNARQRRGAVLLLVSALLALAAFAGVLAVVRDVRSKVGPEVTAYELAEDIRPYEELSPDQFREVSMPERYVPDTAVRDLAAIEGKVAVGPLLEGSLLQNDMISDRPDLSEGEMEIAIMIDASTGVAGKIYPGATINMYAAYSVDLPDEDGRLGGDGGEQEDIEIVRLMVNNARVIDVGDLTEVEEDREQVEVVPITFALTNLDAQRVAFAEAFAEQVRLALVAPGDERDIPREEWTYTIVGDILGNPHTDPLQFGGGSSE</sequence>
<feature type="domain" description="SAF" evidence="2">
    <location>
        <begin position="41"/>
        <end position="103"/>
    </location>
</feature>
<dbReference type="EMBL" id="FOLM01000001">
    <property type="protein sequence ID" value="SFB88382.1"/>
    <property type="molecule type" value="Genomic_DNA"/>
</dbReference>
<evidence type="ECO:0000259" key="2">
    <source>
        <dbReference type="SMART" id="SM00858"/>
    </source>
</evidence>